<dbReference type="EMBL" id="JAQQCL010000010">
    <property type="protein sequence ID" value="MFM0717725.1"/>
    <property type="molecule type" value="Genomic_DNA"/>
</dbReference>
<dbReference type="CDD" id="cd00448">
    <property type="entry name" value="YjgF_YER057c_UK114_family"/>
    <property type="match status" value="1"/>
</dbReference>
<dbReference type="Proteomes" id="UP001629392">
    <property type="component" value="Unassembled WGS sequence"/>
</dbReference>
<sequence length="132" mass="14266">MNDSGTRRALRGVNPGELNPGGHYSSAMIAGDFVFLSGQTPRDADRNVIGDSIEEQTRATLANIERVLAAAGARPQDVVKVTAYLTDLTLFSRFNALYASWFAEHKPARTTVEAGLQGVLVEIDVVAYIGER</sequence>
<comment type="caution">
    <text evidence="1">The sequence shown here is derived from an EMBL/GenBank/DDBJ whole genome shotgun (WGS) entry which is preliminary data.</text>
</comment>
<dbReference type="PANTHER" id="PTHR11803:SF39">
    <property type="entry name" value="2-IMINOBUTANOATE_2-IMINOPROPANOATE DEAMINASE"/>
    <property type="match status" value="1"/>
</dbReference>
<dbReference type="Gene3D" id="3.30.1330.40">
    <property type="entry name" value="RutC-like"/>
    <property type="match status" value="1"/>
</dbReference>
<organism evidence="1 2">
    <name type="scientific">Paraburkholderia strydomiana</name>
    <dbReference type="NCBI Taxonomy" id="1245417"/>
    <lineage>
        <taxon>Bacteria</taxon>
        <taxon>Pseudomonadati</taxon>
        <taxon>Pseudomonadota</taxon>
        <taxon>Betaproteobacteria</taxon>
        <taxon>Burkholderiales</taxon>
        <taxon>Burkholderiaceae</taxon>
        <taxon>Paraburkholderia</taxon>
    </lineage>
</organism>
<dbReference type="InterPro" id="IPR035959">
    <property type="entry name" value="RutC-like_sf"/>
</dbReference>
<dbReference type="InterPro" id="IPR006175">
    <property type="entry name" value="YjgF/YER057c/UK114"/>
</dbReference>
<dbReference type="Pfam" id="PF01042">
    <property type="entry name" value="Ribonuc_L-PSP"/>
    <property type="match status" value="1"/>
</dbReference>
<proteinExistence type="predicted"/>
<gene>
    <name evidence="1" type="ORF">PQQ73_15440</name>
</gene>
<protein>
    <submittedName>
        <fullName evidence="1">RidA family protein</fullName>
    </submittedName>
</protein>
<keyword evidence="2" id="KW-1185">Reference proteome</keyword>
<reference evidence="1 2" key="1">
    <citation type="journal article" date="2024" name="Chem. Sci.">
        <title>Discovery of megapolipeptins by genome mining of a Burkholderiales bacteria collection.</title>
        <authorList>
            <person name="Paulo B.S."/>
            <person name="Recchia M.J.J."/>
            <person name="Lee S."/>
            <person name="Fergusson C.H."/>
            <person name="Romanowski S.B."/>
            <person name="Hernandez A."/>
            <person name="Krull N."/>
            <person name="Liu D.Y."/>
            <person name="Cavanagh H."/>
            <person name="Bos A."/>
            <person name="Gray C.A."/>
            <person name="Murphy B.T."/>
            <person name="Linington R.G."/>
            <person name="Eustaquio A.S."/>
        </authorList>
    </citation>
    <scope>NUCLEOTIDE SEQUENCE [LARGE SCALE GENOMIC DNA]</scope>
    <source>
        <strain evidence="1 2">RL17-350-BIC-E</strain>
    </source>
</reference>
<evidence type="ECO:0000313" key="1">
    <source>
        <dbReference type="EMBL" id="MFM0717725.1"/>
    </source>
</evidence>
<evidence type="ECO:0000313" key="2">
    <source>
        <dbReference type="Proteomes" id="UP001629392"/>
    </source>
</evidence>
<dbReference type="RefSeq" id="WP_408153495.1">
    <property type="nucleotide sequence ID" value="NZ_JAQQCL010000010.1"/>
</dbReference>
<dbReference type="SUPFAM" id="SSF55298">
    <property type="entry name" value="YjgF-like"/>
    <property type="match status" value="1"/>
</dbReference>
<accession>A0ABW9EG67</accession>
<name>A0ABW9EG67_9BURK</name>
<dbReference type="PANTHER" id="PTHR11803">
    <property type="entry name" value="2-IMINOBUTANOATE/2-IMINOPROPANOATE DEAMINASE RIDA"/>
    <property type="match status" value="1"/>
</dbReference>